<dbReference type="InterPro" id="IPR009045">
    <property type="entry name" value="Zn_M74/Hedgehog-like"/>
</dbReference>
<dbReference type="EMBL" id="JADOUF010000001">
    <property type="protein sequence ID" value="MBG6137356.1"/>
    <property type="molecule type" value="Genomic_DNA"/>
</dbReference>
<evidence type="ECO:0000256" key="1">
    <source>
        <dbReference type="SAM" id="SignalP"/>
    </source>
</evidence>
<dbReference type="GO" id="GO:0009046">
    <property type="term" value="F:zinc D-Ala-D-Ala carboxypeptidase activity"/>
    <property type="evidence" value="ECO:0007669"/>
    <property type="project" value="UniProtKB-EC"/>
</dbReference>
<dbReference type="SUPFAM" id="SSF47090">
    <property type="entry name" value="PGBD-like"/>
    <property type="match status" value="1"/>
</dbReference>
<evidence type="ECO:0000313" key="4">
    <source>
        <dbReference type="EMBL" id="MBG6137356.1"/>
    </source>
</evidence>
<dbReference type="InterPro" id="IPR036366">
    <property type="entry name" value="PGBDSf"/>
</dbReference>
<feature type="domain" description="Peptidoglycan binding-like" evidence="2">
    <location>
        <begin position="48"/>
        <end position="106"/>
    </location>
</feature>
<reference evidence="4" key="1">
    <citation type="submission" date="2020-11" db="EMBL/GenBank/DDBJ databases">
        <title>Sequencing the genomes of 1000 actinobacteria strains.</title>
        <authorList>
            <person name="Klenk H.-P."/>
        </authorList>
    </citation>
    <scope>NUCLEOTIDE SEQUENCE</scope>
    <source>
        <strain evidence="4">DSM 45356</strain>
    </source>
</reference>
<keyword evidence="5" id="KW-1185">Reference proteome</keyword>
<gene>
    <name evidence="4" type="ORF">IW245_003550</name>
</gene>
<keyword evidence="4" id="KW-0645">Protease</keyword>
<keyword evidence="1" id="KW-0732">Signal</keyword>
<dbReference type="Pfam" id="PF08291">
    <property type="entry name" value="Peptidase_M15_3"/>
    <property type="match status" value="1"/>
</dbReference>
<dbReference type="Pfam" id="PF01471">
    <property type="entry name" value="PG_binding_1"/>
    <property type="match status" value="1"/>
</dbReference>
<dbReference type="EC" id="3.4.17.14" evidence="4"/>
<protein>
    <submittedName>
        <fullName evidence="4">Zinc D-Ala-D-Ala carboxypeptidase</fullName>
        <ecNumber evidence="4">3.4.17.14</ecNumber>
    </submittedName>
</protein>
<feature type="chain" id="PRO_5035255863" evidence="1">
    <location>
        <begin position="34"/>
        <end position="248"/>
    </location>
</feature>
<dbReference type="Gene3D" id="3.30.1380.10">
    <property type="match status" value="1"/>
</dbReference>
<dbReference type="RefSeq" id="WP_197004234.1">
    <property type="nucleotide sequence ID" value="NZ_BONS01000020.1"/>
</dbReference>
<dbReference type="InterPro" id="IPR002477">
    <property type="entry name" value="Peptidoglycan-bd-like"/>
</dbReference>
<name>A0A8J7GU48_9ACTN</name>
<evidence type="ECO:0000259" key="2">
    <source>
        <dbReference type="Pfam" id="PF01471"/>
    </source>
</evidence>
<dbReference type="Gene3D" id="1.10.101.10">
    <property type="entry name" value="PGBD-like superfamily/PGBD"/>
    <property type="match status" value="1"/>
</dbReference>
<evidence type="ECO:0000313" key="5">
    <source>
        <dbReference type="Proteomes" id="UP000622552"/>
    </source>
</evidence>
<dbReference type="InterPro" id="IPR013230">
    <property type="entry name" value="Peptidase_M15A_C"/>
</dbReference>
<dbReference type="Proteomes" id="UP000622552">
    <property type="component" value="Unassembled WGS sequence"/>
</dbReference>
<feature type="domain" description="Peptidase M15A C-terminal" evidence="3">
    <location>
        <begin position="142"/>
        <end position="234"/>
    </location>
</feature>
<dbReference type="InterPro" id="IPR036365">
    <property type="entry name" value="PGBD-like_sf"/>
</dbReference>
<sequence length="248" mass="25376">MSLHKVFRSFVTLALGLAAVVAVSIGTAAPAHADTCYTWNRALSQGMSGADVTTLQIRVGGWGAYGEVIGVDGAYGPATAGAVKRFQAAYGLAADGVAGPATFAKIYELQDNDCTPVHFAWTEVDGGCGAGGYSGGSVPAATVQANLMRAMWKAEALRHQLGDHPLTVTSGFRSTACDASVGGTGGGQHTYGTALDLVGSGVTLCRIAQQARSAGFNGIFGPGYPDHDDHVHVDVRSSRSWSAPNCGV</sequence>
<dbReference type="AlphaFoldDB" id="A0A8J7GU48"/>
<comment type="caution">
    <text evidence="4">The sequence shown here is derived from an EMBL/GenBank/DDBJ whole genome shotgun (WGS) entry which is preliminary data.</text>
</comment>
<dbReference type="SUPFAM" id="SSF55166">
    <property type="entry name" value="Hedgehog/DD-peptidase"/>
    <property type="match status" value="1"/>
</dbReference>
<organism evidence="4 5">
    <name type="scientific">Longispora fulva</name>
    <dbReference type="NCBI Taxonomy" id="619741"/>
    <lineage>
        <taxon>Bacteria</taxon>
        <taxon>Bacillati</taxon>
        <taxon>Actinomycetota</taxon>
        <taxon>Actinomycetes</taxon>
        <taxon>Micromonosporales</taxon>
        <taxon>Micromonosporaceae</taxon>
        <taxon>Longispora</taxon>
    </lineage>
</organism>
<accession>A0A8J7GU48</accession>
<feature type="signal peptide" evidence="1">
    <location>
        <begin position="1"/>
        <end position="33"/>
    </location>
</feature>
<keyword evidence="4" id="KW-0378">Hydrolase</keyword>
<evidence type="ECO:0000259" key="3">
    <source>
        <dbReference type="Pfam" id="PF08291"/>
    </source>
</evidence>
<keyword evidence="4" id="KW-0121">Carboxypeptidase</keyword>
<proteinExistence type="predicted"/>